<accession>R4XFH1</accession>
<feature type="modified residue" description="N6-(pyridoxal phosphate)lysine" evidence="6">
    <location>
        <position position="326"/>
    </location>
</feature>
<comment type="similarity">
    <text evidence="2 7">Belongs to the group II decarboxylase family.</text>
</comment>
<dbReference type="PANTHER" id="PTHR11999">
    <property type="entry name" value="GROUP II PYRIDOXAL-5-PHOSPHATE DECARBOXYLASE"/>
    <property type="match status" value="1"/>
</dbReference>
<dbReference type="SUPFAM" id="SSF53383">
    <property type="entry name" value="PLP-dependent transferases"/>
    <property type="match status" value="1"/>
</dbReference>
<evidence type="ECO:0000256" key="7">
    <source>
        <dbReference type="RuleBase" id="RU000382"/>
    </source>
</evidence>
<reference evidence="8 9" key="1">
    <citation type="journal article" date="2013" name="MBio">
        <title>Genome sequencing of the plant pathogen Taphrina deformans, the causal agent of peach leaf curl.</title>
        <authorList>
            <person name="Cisse O.H."/>
            <person name="Almeida J.M.G.C.F."/>
            <person name="Fonseca A."/>
            <person name="Kumar A.A."/>
            <person name="Salojaervi J."/>
            <person name="Overmyer K."/>
            <person name="Hauser P.M."/>
            <person name="Pagni M."/>
        </authorList>
    </citation>
    <scope>NUCLEOTIDE SEQUENCE [LARGE SCALE GENOMIC DNA]</scope>
    <source>
        <strain evidence="9">PYCC 5710 / ATCC 11124 / CBS 356.35 / IMI 108563 / JCM 9778 / NBRC 8474</strain>
    </source>
</reference>
<sequence length="502" mass="55193">MDAEQFKQHAHAAVDRIIAYNRNLSATPPSSQEIDASQLVTSRMSPGYLASRLPSTIPAEGESFESIQADLEAHIMPGITHWQSPNFMAYFPANSSYPGILGDMYSDMLTCAAFNWQASPAVTELETIVMDMLGSAIGLHEGFRSGGEGGGCLFGSASEAVLTMMMAARDRYLDDAEAGYQSLPHGSGGAETGTTVGVDQLVAIVTDQTHSGVEKAAKLLRIKCHKVTTTSADDFAMTAAALEDALTDLRGRGLHPFFACMTLGTTPTCAVDDMPGLKSIFSRPENRVIWTHLDAAYAGSAMILPSMQHYLAGSEDYDSFEFNAHKWLLTNFDCSCLWLQRRRYLIAAMDITPSYLRNEMSDAGLVTDYRNWGIPLGRRFRALKLWFVMRTYGLAGLREHIQRHLAYSDKFVDLVQGNRDMEIIAPPRFALCVLKFRDGDAVTRSVYERINREGKLFLTASVVAGDFVIRVVACAPAVTEAHLVGAYETLVRTYENVKAGRE</sequence>
<dbReference type="InterPro" id="IPR015421">
    <property type="entry name" value="PyrdxlP-dep_Trfase_major"/>
</dbReference>
<evidence type="ECO:0000256" key="1">
    <source>
        <dbReference type="ARBA" id="ARBA00001933"/>
    </source>
</evidence>
<dbReference type="VEuPathDB" id="FungiDB:TAPDE_003382"/>
<proteinExistence type="inferred from homology"/>
<dbReference type="InterPro" id="IPR015422">
    <property type="entry name" value="PyrdxlP-dep_Trfase_small"/>
</dbReference>
<evidence type="ECO:0000256" key="4">
    <source>
        <dbReference type="ARBA" id="ARBA00022898"/>
    </source>
</evidence>
<comment type="caution">
    <text evidence="8">The sequence shown here is derived from an EMBL/GenBank/DDBJ whole genome shotgun (WGS) entry which is preliminary data.</text>
</comment>
<comment type="cofactor">
    <cofactor evidence="1 6 7">
        <name>pyridoxal 5'-phosphate</name>
        <dbReference type="ChEBI" id="CHEBI:597326"/>
    </cofactor>
</comment>
<keyword evidence="9" id="KW-1185">Reference proteome</keyword>
<dbReference type="GO" id="GO:0005737">
    <property type="term" value="C:cytoplasm"/>
    <property type="evidence" value="ECO:0007669"/>
    <property type="project" value="TreeGrafter"/>
</dbReference>
<dbReference type="InterPro" id="IPR015424">
    <property type="entry name" value="PyrdxlP-dep_Trfase"/>
</dbReference>
<protein>
    <submittedName>
        <fullName evidence="8">Aromatic-L-amino-acid decarboxylase</fullName>
    </submittedName>
</protein>
<name>R4XFH1_TAPDE</name>
<dbReference type="GO" id="GO:0019752">
    <property type="term" value="P:carboxylic acid metabolic process"/>
    <property type="evidence" value="ECO:0007669"/>
    <property type="project" value="InterPro"/>
</dbReference>
<evidence type="ECO:0000313" key="8">
    <source>
        <dbReference type="EMBL" id="CCG83216.1"/>
    </source>
</evidence>
<dbReference type="PANTHER" id="PTHR11999:SF70">
    <property type="entry name" value="MIP05841P"/>
    <property type="match status" value="1"/>
</dbReference>
<dbReference type="GO" id="GO:0030170">
    <property type="term" value="F:pyridoxal phosphate binding"/>
    <property type="evidence" value="ECO:0007669"/>
    <property type="project" value="InterPro"/>
</dbReference>
<dbReference type="STRING" id="1097556.R4XFH1"/>
<dbReference type="Gene3D" id="1.20.1340.10">
    <property type="entry name" value="dopa decarboxylase, N-terminal domain"/>
    <property type="match status" value="1"/>
</dbReference>
<dbReference type="PRINTS" id="PR00800">
    <property type="entry name" value="YHDCRBOXLASE"/>
</dbReference>
<dbReference type="GO" id="GO:0006520">
    <property type="term" value="P:amino acid metabolic process"/>
    <property type="evidence" value="ECO:0007669"/>
    <property type="project" value="InterPro"/>
</dbReference>
<gene>
    <name evidence="8" type="ORF">TAPDE_003382</name>
</gene>
<keyword evidence="4 6" id="KW-0663">Pyridoxal phosphate</keyword>
<dbReference type="Gene3D" id="3.90.1150.10">
    <property type="entry name" value="Aspartate Aminotransferase, domain 1"/>
    <property type="match status" value="1"/>
</dbReference>
<dbReference type="Pfam" id="PF00282">
    <property type="entry name" value="Pyridoxal_deC"/>
    <property type="match status" value="1"/>
</dbReference>
<dbReference type="EMBL" id="CAHR02000130">
    <property type="protein sequence ID" value="CCG83216.1"/>
    <property type="molecule type" value="Genomic_DNA"/>
</dbReference>
<dbReference type="InterPro" id="IPR010977">
    <property type="entry name" value="Aromatic_deC"/>
</dbReference>
<dbReference type="GO" id="GO:0016831">
    <property type="term" value="F:carboxy-lyase activity"/>
    <property type="evidence" value="ECO:0007669"/>
    <property type="project" value="UniProtKB-KW"/>
</dbReference>
<evidence type="ECO:0000313" key="9">
    <source>
        <dbReference type="Proteomes" id="UP000013776"/>
    </source>
</evidence>
<evidence type="ECO:0000256" key="3">
    <source>
        <dbReference type="ARBA" id="ARBA00022793"/>
    </source>
</evidence>
<evidence type="ECO:0000256" key="6">
    <source>
        <dbReference type="PIRSR" id="PIRSR602129-50"/>
    </source>
</evidence>
<evidence type="ECO:0000256" key="5">
    <source>
        <dbReference type="ARBA" id="ARBA00023239"/>
    </source>
</evidence>
<dbReference type="InterPro" id="IPR002129">
    <property type="entry name" value="PyrdxlP-dep_de-COase"/>
</dbReference>
<dbReference type="AlphaFoldDB" id="R4XFH1"/>
<dbReference type="eggNOG" id="KOG0628">
    <property type="taxonomic scope" value="Eukaryota"/>
</dbReference>
<dbReference type="Gene3D" id="3.40.640.10">
    <property type="entry name" value="Type I PLP-dependent aspartate aminotransferase-like (Major domain)"/>
    <property type="match status" value="1"/>
</dbReference>
<dbReference type="OrthoDB" id="639767at2759"/>
<organism evidence="8 9">
    <name type="scientific">Taphrina deformans (strain PYCC 5710 / ATCC 11124 / CBS 356.35 / IMI 108563 / JCM 9778 / NBRC 8474)</name>
    <name type="common">Peach leaf curl fungus</name>
    <name type="synonym">Lalaria deformans</name>
    <dbReference type="NCBI Taxonomy" id="1097556"/>
    <lineage>
        <taxon>Eukaryota</taxon>
        <taxon>Fungi</taxon>
        <taxon>Dikarya</taxon>
        <taxon>Ascomycota</taxon>
        <taxon>Taphrinomycotina</taxon>
        <taxon>Taphrinomycetes</taxon>
        <taxon>Taphrinales</taxon>
        <taxon>Taphrinaceae</taxon>
        <taxon>Taphrina</taxon>
    </lineage>
</organism>
<keyword evidence="3" id="KW-0210">Decarboxylase</keyword>
<evidence type="ECO:0000256" key="2">
    <source>
        <dbReference type="ARBA" id="ARBA00009533"/>
    </source>
</evidence>
<keyword evidence="5 7" id="KW-0456">Lyase</keyword>
<dbReference type="Proteomes" id="UP000013776">
    <property type="component" value="Unassembled WGS sequence"/>
</dbReference>